<keyword evidence="2" id="KW-1185">Reference proteome</keyword>
<organism evidence="1 2">
    <name type="scientific">Paxillus rubicundulus Ve08.2h10</name>
    <dbReference type="NCBI Taxonomy" id="930991"/>
    <lineage>
        <taxon>Eukaryota</taxon>
        <taxon>Fungi</taxon>
        <taxon>Dikarya</taxon>
        <taxon>Basidiomycota</taxon>
        <taxon>Agaricomycotina</taxon>
        <taxon>Agaricomycetes</taxon>
        <taxon>Agaricomycetidae</taxon>
        <taxon>Boletales</taxon>
        <taxon>Paxilineae</taxon>
        <taxon>Paxillaceae</taxon>
        <taxon>Paxillus</taxon>
    </lineage>
</organism>
<dbReference type="EMBL" id="KN824988">
    <property type="protein sequence ID" value="KIK96406.1"/>
    <property type="molecule type" value="Genomic_DNA"/>
</dbReference>
<name>A0A0D0E002_9AGAM</name>
<dbReference type="Proteomes" id="UP000054538">
    <property type="component" value="Unassembled WGS sequence"/>
</dbReference>
<evidence type="ECO:0000313" key="2">
    <source>
        <dbReference type="Proteomes" id="UP000054538"/>
    </source>
</evidence>
<protein>
    <submittedName>
        <fullName evidence="1">Uncharacterized protein</fullName>
    </submittedName>
</protein>
<dbReference type="OrthoDB" id="3214669at2759"/>
<sequence>MSDPPSSGLVPPTFQTPHGKAAVSPKQFLEFLYSLITQSLGDDVNAIHDKASWVLMISGLSEQVYGYFPYFTPATRGTSNERITLTHVSLEVLDQASHKIKSVYHGEEDLVKKLFVRLLGLCVSAESWLEAGDDSLPDHSDPSTIYSKATNILVYMLCQLLSSPFRNEISATTQRVLAHGLLWESLDLVHDILSGPQDPFPLDVQFFSVPRLRTAATHGADTPV</sequence>
<dbReference type="STRING" id="930991.A0A0D0E002"/>
<evidence type="ECO:0000313" key="1">
    <source>
        <dbReference type="EMBL" id="KIK96406.1"/>
    </source>
</evidence>
<dbReference type="AlphaFoldDB" id="A0A0D0E002"/>
<accession>A0A0D0E002</accession>
<gene>
    <name evidence="1" type="ORF">PAXRUDRAFT_138533</name>
</gene>
<reference evidence="1 2" key="1">
    <citation type="submission" date="2014-04" db="EMBL/GenBank/DDBJ databases">
        <authorList>
            <consortium name="DOE Joint Genome Institute"/>
            <person name="Kuo A."/>
            <person name="Kohler A."/>
            <person name="Jargeat P."/>
            <person name="Nagy L.G."/>
            <person name="Floudas D."/>
            <person name="Copeland A."/>
            <person name="Barry K.W."/>
            <person name="Cichocki N."/>
            <person name="Veneault-Fourrey C."/>
            <person name="LaButti K."/>
            <person name="Lindquist E.A."/>
            <person name="Lipzen A."/>
            <person name="Lundell T."/>
            <person name="Morin E."/>
            <person name="Murat C."/>
            <person name="Sun H."/>
            <person name="Tunlid A."/>
            <person name="Henrissat B."/>
            <person name="Grigoriev I.V."/>
            <person name="Hibbett D.S."/>
            <person name="Martin F."/>
            <person name="Nordberg H.P."/>
            <person name="Cantor M.N."/>
            <person name="Hua S.X."/>
        </authorList>
    </citation>
    <scope>NUCLEOTIDE SEQUENCE [LARGE SCALE GENOMIC DNA]</scope>
    <source>
        <strain evidence="1 2">Ve08.2h10</strain>
    </source>
</reference>
<dbReference type="InParanoid" id="A0A0D0E002"/>
<proteinExistence type="predicted"/>
<reference evidence="2" key="2">
    <citation type="submission" date="2015-01" db="EMBL/GenBank/DDBJ databases">
        <title>Evolutionary Origins and Diversification of the Mycorrhizal Mutualists.</title>
        <authorList>
            <consortium name="DOE Joint Genome Institute"/>
            <consortium name="Mycorrhizal Genomics Consortium"/>
            <person name="Kohler A."/>
            <person name="Kuo A."/>
            <person name="Nagy L.G."/>
            <person name="Floudas D."/>
            <person name="Copeland A."/>
            <person name="Barry K.W."/>
            <person name="Cichocki N."/>
            <person name="Veneault-Fourrey C."/>
            <person name="LaButti K."/>
            <person name="Lindquist E.A."/>
            <person name="Lipzen A."/>
            <person name="Lundell T."/>
            <person name="Morin E."/>
            <person name="Murat C."/>
            <person name="Riley R."/>
            <person name="Ohm R."/>
            <person name="Sun H."/>
            <person name="Tunlid A."/>
            <person name="Henrissat B."/>
            <person name="Grigoriev I.V."/>
            <person name="Hibbett D.S."/>
            <person name="Martin F."/>
        </authorList>
    </citation>
    <scope>NUCLEOTIDE SEQUENCE [LARGE SCALE GENOMIC DNA]</scope>
    <source>
        <strain evidence="2">Ve08.2h10</strain>
    </source>
</reference>
<dbReference type="HOGENOM" id="CLU_1235374_0_0_1"/>